<sequence>MEEMDAIKKRRKAIRGTFTRIINEINGEFEKSQIDKNDIYSKFNRLESYYTKLVDLNEKYQALLVVKEGITEESIDREWQECDKYEVEKFDIQQKVSVLRNPDKEETIPIASEDTVINVKLPELALKSYDGSLEGWLPWWAQFSKIHENKNLSDSDRFLYLRQAIVPNSEAYRVVASYPVTGANYVLAVQALQERFGDPNILTELYVRRLLNSVISNVKKENRNLSSLYDELSSHLRSLETLGIDPQLSGIFLYPLVESSLPSDILKIWHRHPSSGYGMELAKREESDKGVGGAKERLRLLLDFLKAEVRSAQRLKFVEKGFKQEELACRVQRKGSISLPSSRGRISLPSSRGSISLPSSRGRISLPRAEEVLACRVAEEELACRVAEEELACRVAEEELACREQRKFKGVQKAAIEIMDRAKMDLREWEYSLEENPEKGTCTKILGVVWNKMKDSLKCELPDNLSLQPKLTKRLVLSMVQRIFDPLGFCAPVFLPPKLLLQRSWGLKLGWDTPLPESMAQEFRTWLDQIKLIELIKIPRYMWNDLIFPTEVHIFCDASQIGYGAVAYLRSETGRENTLTLIWSKDRLAPMKSITIPRLELMAMVLGARLANAIQAALKRKCETTLWSDSTTALSWIKKEIEWRVFVRNRVREIQATTNLNDWRFVPSQLNPADLLSRGCPPSQFVQSRWWEGPEWLKKPKEFWPNSEFSINPKEINVEENIMKTNINLNIDYKDWILTRRSNYSLNIRVMSYVLRFLGKLKKQSTETGPLKVSELDLAEKKLIRMIQEKVSIEKSNATKSFKILKNTDGLWCAESKLLHGQVPEEFKTPIILPGDHPFVEQLIWEVHLKNGHVGVQFILSKLREKFWIIRGRKTIKKIISKCIACKRLKEKSLQRPMAALPENRIGLGKPFQITGVDLLGPLHLKEGGKVWVAAFTCAVYRAIHLELVKSLETGVFMMALHRFICRRGRPEKIYSDNGTNFAKLNRIFKRLDWIRIERETLIKGIQWIFIPPSAPWWGGFWERMVRTIKEMLIKMLGHRKLKYVQLQTALCEIESIINNRPLTYVSEDDNDLKPLTPNEFLQNGPESSFPEFENLKPEMLHTRYRELGQLKRELKQRFLKEYLGALIQKSENIDRRQLKVGDVVLIGQENLKRMFWPKGRIVNLIPGKDGIVRVAHVKTSTGTLIRALQRLHPLEISSNVEMIQKDNSNTEPQSEAFLGNRPNIESRDSRNRYGRVIRKPARYDSKD</sequence>
<dbReference type="InterPro" id="IPR012337">
    <property type="entry name" value="RNaseH-like_sf"/>
</dbReference>
<evidence type="ECO:0000256" key="1">
    <source>
        <dbReference type="SAM" id="MobiDB-lite"/>
    </source>
</evidence>
<feature type="domain" description="Integrase catalytic" evidence="2">
    <location>
        <begin position="907"/>
        <end position="1086"/>
    </location>
</feature>
<dbReference type="PANTHER" id="PTHR47331">
    <property type="entry name" value="PHD-TYPE DOMAIN-CONTAINING PROTEIN"/>
    <property type="match status" value="1"/>
</dbReference>
<dbReference type="SUPFAM" id="SSF53098">
    <property type="entry name" value="Ribonuclease H-like"/>
    <property type="match status" value="1"/>
</dbReference>
<dbReference type="Pfam" id="PF05380">
    <property type="entry name" value="Peptidase_A17"/>
    <property type="match status" value="1"/>
</dbReference>
<dbReference type="Gene3D" id="3.30.420.10">
    <property type="entry name" value="Ribonuclease H-like superfamily/Ribonuclease H"/>
    <property type="match status" value="1"/>
</dbReference>
<evidence type="ECO:0000259" key="2">
    <source>
        <dbReference type="PROSITE" id="PS50994"/>
    </source>
</evidence>
<gene>
    <name evidence="3" type="ORF">LAZ67_20000734</name>
</gene>
<dbReference type="Gene3D" id="1.10.340.70">
    <property type="match status" value="1"/>
</dbReference>
<reference evidence="3 4" key="1">
    <citation type="submission" date="2022-01" db="EMBL/GenBank/DDBJ databases">
        <title>A chromosomal length assembly of Cordylochernes scorpioides.</title>
        <authorList>
            <person name="Zeh D."/>
            <person name="Zeh J."/>
        </authorList>
    </citation>
    <scope>NUCLEOTIDE SEQUENCE [LARGE SCALE GENOMIC DNA]</scope>
    <source>
        <strain evidence="3">IN4F17</strain>
        <tissue evidence="3">Whole Body</tissue>
    </source>
</reference>
<organism evidence="3 4">
    <name type="scientific">Cordylochernes scorpioides</name>
    <dbReference type="NCBI Taxonomy" id="51811"/>
    <lineage>
        <taxon>Eukaryota</taxon>
        <taxon>Metazoa</taxon>
        <taxon>Ecdysozoa</taxon>
        <taxon>Arthropoda</taxon>
        <taxon>Chelicerata</taxon>
        <taxon>Arachnida</taxon>
        <taxon>Pseudoscorpiones</taxon>
        <taxon>Cheliferoidea</taxon>
        <taxon>Chernetidae</taxon>
        <taxon>Cordylochernes</taxon>
    </lineage>
</organism>
<name>A0ABY6LJP9_9ARAC</name>
<dbReference type="InterPro" id="IPR041588">
    <property type="entry name" value="Integrase_H2C2"/>
</dbReference>
<dbReference type="InterPro" id="IPR005312">
    <property type="entry name" value="DUF1759"/>
</dbReference>
<dbReference type="InterPro" id="IPR008042">
    <property type="entry name" value="Retrotrans_Pao"/>
</dbReference>
<proteinExistence type="predicted"/>
<feature type="region of interest" description="Disordered" evidence="1">
    <location>
        <begin position="1207"/>
        <end position="1248"/>
    </location>
</feature>
<dbReference type="InterPro" id="IPR001584">
    <property type="entry name" value="Integrase_cat-core"/>
</dbReference>
<dbReference type="Pfam" id="PF17921">
    <property type="entry name" value="Integrase_H2C2"/>
    <property type="match status" value="1"/>
</dbReference>
<evidence type="ECO:0000313" key="4">
    <source>
        <dbReference type="Proteomes" id="UP001235939"/>
    </source>
</evidence>
<dbReference type="Proteomes" id="UP001235939">
    <property type="component" value="Chromosome 20"/>
</dbReference>
<dbReference type="PROSITE" id="PS50994">
    <property type="entry name" value="INTEGRASE"/>
    <property type="match status" value="1"/>
</dbReference>
<dbReference type="Pfam" id="PF18701">
    <property type="entry name" value="DUF5641"/>
    <property type="match status" value="1"/>
</dbReference>
<dbReference type="InterPro" id="IPR036397">
    <property type="entry name" value="RNaseH_sf"/>
</dbReference>
<evidence type="ECO:0000313" key="3">
    <source>
        <dbReference type="EMBL" id="UYV81308.1"/>
    </source>
</evidence>
<protein>
    <recommendedName>
        <fullName evidence="2">Integrase catalytic domain-containing protein</fullName>
    </recommendedName>
</protein>
<dbReference type="EMBL" id="CP092882">
    <property type="protein sequence ID" value="UYV81308.1"/>
    <property type="molecule type" value="Genomic_DNA"/>
</dbReference>
<keyword evidence="4" id="KW-1185">Reference proteome</keyword>
<accession>A0ABY6LJP9</accession>
<dbReference type="InterPro" id="IPR040676">
    <property type="entry name" value="DUF5641"/>
</dbReference>
<dbReference type="Pfam" id="PF03564">
    <property type="entry name" value="DUF1759"/>
    <property type="match status" value="1"/>
</dbReference>